<dbReference type="PANTHER" id="PTHR35333:SF3">
    <property type="entry name" value="BETA-LACTAMASE-TYPE TRANSPEPTIDASE FOLD CONTAINING PROTEIN"/>
    <property type="match status" value="1"/>
</dbReference>
<dbReference type="GO" id="GO:0046677">
    <property type="term" value="P:response to antibiotic"/>
    <property type="evidence" value="ECO:0007669"/>
    <property type="project" value="InterPro"/>
</dbReference>
<comment type="catalytic activity">
    <reaction evidence="1">
        <text>a beta-lactam + H2O = a substituted beta-amino acid</text>
        <dbReference type="Rhea" id="RHEA:20401"/>
        <dbReference type="ChEBI" id="CHEBI:15377"/>
        <dbReference type="ChEBI" id="CHEBI:35627"/>
        <dbReference type="ChEBI" id="CHEBI:140347"/>
        <dbReference type="EC" id="3.5.2.6"/>
    </reaction>
</comment>
<gene>
    <name evidence="6" type="ORF">C5O25_04395</name>
</gene>
<dbReference type="NCBIfam" id="NF033103">
    <property type="entry name" value="bla_class_A"/>
    <property type="match status" value="1"/>
</dbReference>
<evidence type="ECO:0000256" key="4">
    <source>
        <dbReference type="SAM" id="SignalP"/>
    </source>
</evidence>
<keyword evidence="4" id="KW-0732">Signal</keyword>
<dbReference type="InterPro" id="IPR045155">
    <property type="entry name" value="Beta-lactam_cat"/>
</dbReference>
<dbReference type="PANTHER" id="PTHR35333">
    <property type="entry name" value="BETA-LACTAMASE"/>
    <property type="match status" value="1"/>
</dbReference>
<evidence type="ECO:0000256" key="3">
    <source>
        <dbReference type="ARBA" id="ARBA00012865"/>
    </source>
</evidence>
<dbReference type="Gene3D" id="3.40.710.10">
    <property type="entry name" value="DD-peptidase/beta-lactamase superfamily"/>
    <property type="match status" value="1"/>
</dbReference>
<evidence type="ECO:0000256" key="1">
    <source>
        <dbReference type="ARBA" id="ARBA00001526"/>
    </source>
</evidence>
<dbReference type="Pfam" id="PF13354">
    <property type="entry name" value="Beta-lactamase2"/>
    <property type="match status" value="1"/>
</dbReference>
<sequence>MRAYIRPLIIFLCTSIPLASWCHTVSLPHDTATEKATDTPSDIAAMTSRLKEFTTGKDARIGIAVIINGRDTVSVNGHRDFPMLSVYKFPQAIAVADYCVRHGISSADTVAVGHEEILADTWSPMRDRYGIRDLRLPLSELLAYSLQQSDNNACDILFRLIGGPQAADSLMNTLGFDDIVMASTEEEMHGDTYLCYQNRSTPLAMARLFDRLYRQGMRSESAMHETIATMMIQCATGLNRLPAPMAGTNAMIGHKTGTGARNSQGRIIGINDAGYVFLPDGRNGYSIAVFIADSAYDMAATEQLIAEISTIVFNILNQRDSL</sequence>
<dbReference type="InterPro" id="IPR012338">
    <property type="entry name" value="Beta-lactam/transpept-like"/>
</dbReference>
<dbReference type="InterPro" id="IPR000871">
    <property type="entry name" value="Beta-lactam_class-A"/>
</dbReference>
<comment type="caution">
    <text evidence="6">The sequence shown here is derived from an EMBL/GenBank/DDBJ whole genome shotgun (WGS) entry which is preliminary data.</text>
</comment>
<feature type="domain" description="Beta-lactamase class A catalytic" evidence="5">
    <location>
        <begin position="70"/>
        <end position="290"/>
    </location>
</feature>
<evidence type="ECO:0000313" key="7">
    <source>
        <dbReference type="Proteomes" id="UP000244925"/>
    </source>
</evidence>
<feature type="chain" id="PRO_5016171890" description="beta-lactamase" evidence="4">
    <location>
        <begin position="20"/>
        <end position="322"/>
    </location>
</feature>
<dbReference type="GO" id="GO:0030655">
    <property type="term" value="P:beta-lactam antibiotic catabolic process"/>
    <property type="evidence" value="ECO:0007669"/>
    <property type="project" value="InterPro"/>
</dbReference>
<protein>
    <recommendedName>
        <fullName evidence="3">beta-lactamase</fullName>
        <ecNumber evidence="3">3.5.2.6</ecNumber>
    </recommendedName>
</protein>
<organism evidence="6 7">
    <name type="scientific">Paramuribaculum intestinale</name>
    <dbReference type="NCBI Taxonomy" id="2094151"/>
    <lineage>
        <taxon>Bacteria</taxon>
        <taxon>Pseudomonadati</taxon>
        <taxon>Bacteroidota</taxon>
        <taxon>Bacteroidia</taxon>
        <taxon>Bacteroidales</taxon>
        <taxon>Muribaculaceae</taxon>
        <taxon>Paramuribaculum</taxon>
    </lineage>
</organism>
<reference evidence="7" key="1">
    <citation type="submission" date="2018-02" db="EMBL/GenBank/DDBJ databases">
        <authorList>
            <person name="Clavel T."/>
            <person name="Strowig T."/>
        </authorList>
    </citation>
    <scope>NUCLEOTIDE SEQUENCE [LARGE SCALE GENOMIC DNA]</scope>
    <source>
        <strain evidence="7">DSM 100764</strain>
    </source>
</reference>
<evidence type="ECO:0000313" key="6">
    <source>
        <dbReference type="EMBL" id="PWB08414.1"/>
    </source>
</evidence>
<comment type="similarity">
    <text evidence="2">Belongs to the class-A beta-lactamase family.</text>
</comment>
<dbReference type="Proteomes" id="UP000244925">
    <property type="component" value="Unassembled WGS sequence"/>
</dbReference>
<dbReference type="AlphaFoldDB" id="A0A2V1IUI6"/>
<dbReference type="EMBL" id="PUBV01000006">
    <property type="protein sequence ID" value="PWB08414.1"/>
    <property type="molecule type" value="Genomic_DNA"/>
</dbReference>
<evidence type="ECO:0000256" key="2">
    <source>
        <dbReference type="ARBA" id="ARBA00009009"/>
    </source>
</evidence>
<dbReference type="SUPFAM" id="SSF56601">
    <property type="entry name" value="beta-lactamase/transpeptidase-like"/>
    <property type="match status" value="1"/>
</dbReference>
<proteinExistence type="inferred from homology"/>
<keyword evidence="7" id="KW-1185">Reference proteome</keyword>
<feature type="signal peptide" evidence="4">
    <location>
        <begin position="1"/>
        <end position="19"/>
    </location>
</feature>
<dbReference type="EC" id="3.5.2.6" evidence="3"/>
<dbReference type="RefSeq" id="WP_107035517.1">
    <property type="nucleotide sequence ID" value="NZ_CAONGC010000001.1"/>
</dbReference>
<name>A0A2V1IUI6_9BACT</name>
<dbReference type="GO" id="GO:0008800">
    <property type="term" value="F:beta-lactamase activity"/>
    <property type="evidence" value="ECO:0007669"/>
    <property type="project" value="UniProtKB-EC"/>
</dbReference>
<accession>A0A2V1IUI6</accession>
<evidence type="ECO:0000259" key="5">
    <source>
        <dbReference type="Pfam" id="PF13354"/>
    </source>
</evidence>
<dbReference type="GeneID" id="93423262"/>
<keyword evidence="6" id="KW-0378">Hydrolase</keyword>